<evidence type="ECO:0000256" key="3">
    <source>
        <dbReference type="ARBA" id="ARBA00023125"/>
    </source>
</evidence>
<dbReference type="GeneID" id="58106192"/>
<evidence type="ECO:0000259" key="8">
    <source>
        <dbReference type="PROSITE" id="PS50995"/>
    </source>
</evidence>
<gene>
    <name evidence="10" type="ORF">FOB69_04605</name>
    <name evidence="9" type="ORF">J7T32_008895</name>
</gene>
<evidence type="ECO:0000256" key="2">
    <source>
        <dbReference type="ARBA" id="ARBA00023015"/>
    </source>
</evidence>
<dbReference type="SUPFAM" id="SSF46785">
    <property type="entry name" value="Winged helix' DNA-binding domain"/>
    <property type="match status" value="1"/>
</dbReference>
<dbReference type="InterPro" id="IPR055166">
    <property type="entry name" value="Transc_reg_Sar_Rot_HTH"/>
</dbReference>
<name>A0A549SVW4_STAHO</name>
<evidence type="ECO:0000313" key="10">
    <source>
        <dbReference type="EMBL" id="QKQ28803.1"/>
    </source>
</evidence>
<comment type="similarity">
    <text evidence="5">Belongs to the SarZ family.</text>
</comment>
<dbReference type="AlphaFoldDB" id="A0A549SVW4"/>
<protein>
    <recommendedName>
        <fullName evidence="6">HTH-type transcriptional regulator SarZ</fullName>
    </recommendedName>
    <alternativeName>
        <fullName evidence="7">Staphylococcal accessory regulator Z</fullName>
    </alternativeName>
</protein>
<dbReference type="Gene3D" id="1.10.10.10">
    <property type="entry name" value="Winged helix-like DNA-binding domain superfamily/Winged helix DNA-binding domain"/>
    <property type="match status" value="1"/>
</dbReference>
<dbReference type="GO" id="GO:0005737">
    <property type="term" value="C:cytoplasm"/>
    <property type="evidence" value="ECO:0007669"/>
    <property type="project" value="UniProtKB-SubCell"/>
</dbReference>
<dbReference type="PRINTS" id="PR00598">
    <property type="entry name" value="HTHMARR"/>
</dbReference>
<comment type="subcellular location">
    <subcellularLocation>
        <location evidence="1">Cytoplasm</location>
    </subcellularLocation>
</comment>
<evidence type="ECO:0000256" key="1">
    <source>
        <dbReference type="ARBA" id="ARBA00004496"/>
    </source>
</evidence>
<dbReference type="PANTHER" id="PTHR42756">
    <property type="entry name" value="TRANSCRIPTIONAL REGULATOR, MARR"/>
    <property type="match status" value="1"/>
</dbReference>
<dbReference type="InterPro" id="IPR036390">
    <property type="entry name" value="WH_DNA-bd_sf"/>
</dbReference>
<dbReference type="Proteomes" id="UP000665944">
    <property type="component" value="Unassembled WGS sequence"/>
</dbReference>
<dbReference type="PROSITE" id="PS50995">
    <property type="entry name" value="HTH_MARR_2"/>
    <property type="match status" value="1"/>
</dbReference>
<dbReference type="RefSeq" id="WP_002454634.1">
    <property type="nucleotide sequence ID" value="NZ_CAXOIK010000007.1"/>
</dbReference>
<dbReference type="InterPro" id="IPR036388">
    <property type="entry name" value="WH-like_DNA-bd_sf"/>
</dbReference>
<keyword evidence="3" id="KW-0238">DNA-binding</keyword>
<dbReference type="InterPro" id="IPR000835">
    <property type="entry name" value="HTH_MarR-typ"/>
</dbReference>
<sequence length="146" mass="17140">MKKDEMTLANQLCFSAYNVSRLFAQFYEQQLRPFGLTYSQYLVLLALWEEDNRTLHEIGRQLDLSSNTLTPLLKRLEQSGWVIRERSETDKRQLMVTLTEKAHQQQEAVFEAVAECLPSNFDKTKYNQAKDVLEQLEHGLKQLNKK</sequence>
<organism evidence="9 12">
    <name type="scientific">Staphylococcus hominis</name>
    <dbReference type="NCBI Taxonomy" id="1290"/>
    <lineage>
        <taxon>Bacteria</taxon>
        <taxon>Bacillati</taxon>
        <taxon>Bacillota</taxon>
        <taxon>Bacilli</taxon>
        <taxon>Bacillales</taxon>
        <taxon>Staphylococcaceae</taxon>
        <taxon>Staphylococcus</taxon>
    </lineage>
</organism>
<keyword evidence="12" id="KW-1185">Reference proteome</keyword>
<dbReference type="GO" id="GO:0003700">
    <property type="term" value="F:DNA-binding transcription factor activity"/>
    <property type="evidence" value="ECO:0007669"/>
    <property type="project" value="InterPro"/>
</dbReference>
<dbReference type="GO" id="GO:0003677">
    <property type="term" value="F:DNA binding"/>
    <property type="evidence" value="ECO:0007669"/>
    <property type="project" value="UniProtKB-KW"/>
</dbReference>
<reference evidence="9 12" key="2">
    <citation type="submission" date="2022-06" db="EMBL/GenBank/DDBJ databases">
        <title>Staphylococcus hominis ShoR14 genome sequence.</title>
        <authorList>
            <person name="Yeo C.C."/>
            <person name="Chew C.H."/>
            <person name="Che Hamzah A.M."/>
            <person name="Al-Trad E.I."/>
        </authorList>
    </citation>
    <scope>NUCLEOTIDE SEQUENCE [LARGE SCALE GENOMIC DNA]</scope>
    <source>
        <strain evidence="9 12">ShoR14</strain>
    </source>
</reference>
<evidence type="ECO:0000256" key="4">
    <source>
        <dbReference type="ARBA" id="ARBA00023163"/>
    </source>
</evidence>
<dbReference type="EMBL" id="CP054550">
    <property type="protein sequence ID" value="QKQ28803.1"/>
    <property type="molecule type" value="Genomic_DNA"/>
</dbReference>
<evidence type="ECO:0000313" key="11">
    <source>
        <dbReference type="Proteomes" id="UP000509636"/>
    </source>
</evidence>
<evidence type="ECO:0000256" key="5">
    <source>
        <dbReference type="ARBA" id="ARBA00046337"/>
    </source>
</evidence>
<evidence type="ECO:0000256" key="7">
    <source>
        <dbReference type="ARBA" id="ARBA00047207"/>
    </source>
</evidence>
<evidence type="ECO:0000256" key="6">
    <source>
        <dbReference type="ARBA" id="ARBA00047188"/>
    </source>
</evidence>
<reference evidence="10 11" key="1">
    <citation type="submission" date="2019-09" db="EMBL/GenBank/DDBJ databases">
        <title>FDA dAtabase for Regulatory Grade micrObial Sequences (FDA-ARGOS): Supporting development and validation of Infectious Disease Dx tests.</title>
        <authorList>
            <person name="Sciortino C."/>
            <person name="Tallon L."/>
            <person name="Sadzewicz L."/>
            <person name="Vavikolanu K."/>
            <person name="Mehta A."/>
            <person name="Aluvathingal J."/>
            <person name="Nadendla S."/>
            <person name="Nandy P."/>
            <person name="Geyer C."/>
            <person name="Yan Y."/>
            <person name="Sichtig H."/>
        </authorList>
    </citation>
    <scope>NUCLEOTIDE SEQUENCE [LARGE SCALE GENOMIC DNA]</scope>
    <source>
        <strain evidence="10 11">FDAARGOS_661</strain>
    </source>
</reference>
<evidence type="ECO:0000313" key="12">
    <source>
        <dbReference type="Proteomes" id="UP000665944"/>
    </source>
</evidence>
<dbReference type="PANTHER" id="PTHR42756:SF1">
    <property type="entry name" value="TRANSCRIPTIONAL REPRESSOR OF EMRAB OPERON"/>
    <property type="match status" value="1"/>
</dbReference>
<proteinExistence type="inferred from homology"/>
<dbReference type="Pfam" id="PF22381">
    <property type="entry name" value="Staph_reg_Sar_Rot"/>
    <property type="match status" value="1"/>
</dbReference>
<dbReference type="EMBL" id="JAGHKT020000013">
    <property type="protein sequence ID" value="MCM5672855.1"/>
    <property type="molecule type" value="Genomic_DNA"/>
</dbReference>
<keyword evidence="4" id="KW-0804">Transcription</keyword>
<feature type="domain" description="HTH marR-type" evidence="8">
    <location>
        <begin position="9"/>
        <end position="138"/>
    </location>
</feature>
<dbReference type="SMART" id="SM00347">
    <property type="entry name" value="HTH_MARR"/>
    <property type="match status" value="1"/>
</dbReference>
<accession>A0A549SVW4</accession>
<evidence type="ECO:0000313" key="9">
    <source>
        <dbReference type="EMBL" id="MCM5672855.1"/>
    </source>
</evidence>
<dbReference type="Proteomes" id="UP000509636">
    <property type="component" value="Chromosome"/>
</dbReference>
<keyword evidence="2" id="KW-0805">Transcription regulation</keyword>